<reference evidence="1 2" key="1">
    <citation type="submission" date="2018-03" db="EMBL/GenBank/DDBJ databases">
        <title>Genomic Encyclopedia of Type Strains, Phase III (KMG-III): the genomes of soil and plant-associated and newly described type strains.</title>
        <authorList>
            <person name="Whitman W."/>
        </authorList>
    </citation>
    <scope>NUCLEOTIDE SEQUENCE [LARGE SCALE GENOMIC DNA]</scope>
    <source>
        <strain evidence="1 2">CGMCC 1.12259</strain>
    </source>
</reference>
<comment type="caution">
    <text evidence="1">The sequence shown here is derived from an EMBL/GenBank/DDBJ whole genome shotgun (WGS) entry which is preliminary data.</text>
</comment>
<name>A0A2P8H6A6_9BACL</name>
<sequence length="123" mass="14502">MKNSELLSKYLKDFSYANIKCLTNFNLSFLKDFDIYSSLLDIDFLVESEDGPFLVQLRFRDPQNIRFESLGYFQPVDLVIVDLSRKGWENIKYEVEDFENNTLGFYCSEIEVISVTKTNLRIQ</sequence>
<proteinExistence type="predicted"/>
<dbReference type="AlphaFoldDB" id="A0A2P8H6A6"/>
<evidence type="ECO:0000313" key="1">
    <source>
        <dbReference type="EMBL" id="PSL41775.1"/>
    </source>
</evidence>
<dbReference type="OrthoDB" id="2735059at2"/>
<keyword evidence="2" id="KW-1185">Reference proteome</keyword>
<evidence type="ECO:0008006" key="3">
    <source>
        <dbReference type="Google" id="ProtNLM"/>
    </source>
</evidence>
<organism evidence="1 2">
    <name type="scientific">Planomicrobium soli</name>
    <dbReference type="NCBI Taxonomy" id="1176648"/>
    <lineage>
        <taxon>Bacteria</taxon>
        <taxon>Bacillati</taxon>
        <taxon>Bacillota</taxon>
        <taxon>Bacilli</taxon>
        <taxon>Bacillales</taxon>
        <taxon>Caryophanaceae</taxon>
        <taxon>Planomicrobium</taxon>
    </lineage>
</organism>
<protein>
    <recommendedName>
        <fullName evidence="3">Immunity protein 50 of polymorphic toxin system</fullName>
    </recommendedName>
</protein>
<gene>
    <name evidence="1" type="ORF">B0H99_10118</name>
</gene>
<dbReference type="EMBL" id="PYAT01000001">
    <property type="protein sequence ID" value="PSL41775.1"/>
    <property type="molecule type" value="Genomic_DNA"/>
</dbReference>
<accession>A0A2P8H6A6</accession>
<dbReference type="RefSeq" id="WP_106531587.1">
    <property type="nucleotide sequence ID" value="NZ_PYAT01000001.1"/>
</dbReference>
<dbReference type="Proteomes" id="UP000242682">
    <property type="component" value="Unassembled WGS sequence"/>
</dbReference>
<evidence type="ECO:0000313" key="2">
    <source>
        <dbReference type="Proteomes" id="UP000242682"/>
    </source>
</evidence>